<keyword evidence="2 3" id="KW-0408">Iron</keyword>
<dbReference type="Proteomes" id="UP000319143">
    <property type="component" value="Unassembled WGS sequence"/>
</dbReference>
<dbReference type="RefSeq" id="WP_146528051.1">
    <property type="nucleotide sequence ID" value="NZ_SJPV01000006.1"/>
</dbReference>
<evidence type="ECO:0000256" key="1">
    <source>
        <dbReference type="ARBA" id="ARBA00022723"/>
    </source>
</evidence>
<evidence type="ECO:0000313" key="7">
    <source>
        <dbReference type="Proteomes" id="UP000319143"/>
    </source>
</evidence>
<feature type="region of interest" description="Disordered" evidence="4">
    <location>
        <begin position="307"/>
        <end position="327"/>
    </location>
</feature>
<sequence>MKRMPVDRLLLRPFTRWTRAGAAAFVVLGWLPFCLAVDDPAPRNPLRPRQPLPAEISIGHPIVFTLLPIGVGLDAPSETPQPIPGDAGKIVLRNPEGQLQILTADFESACDPSVSADGQRLLFAGRVRDKDPWNIFELTLATQAVRQITHRASDCRSPCYQSTLFTLDSPEPWYQITFLSSEPEECNDDGSSPAAHLYSCKLDGTTIRRLTFNLSSDLDPWLMSDGRLLHASWQRARLDHGNSGYMGLFAVNIDGIDFSRYGQQAGKRFKRMPCVGDHGLVLFVESDDRRRDGSGCLGSVTERRPLHSYQSLTTPADGRYHSPSPLPGGKFLVSHRAAGDSTSSYGIYRYDPNQGRRERLVDDPAVHEVQARVIRPSQRADGRSTVVDDLDPIGGLYCLNVGINDLEHPELLFPQSAKRLRVLEGVPPQQDKNDPDANVVQLARRRILGETDLAKDGSFKVEIPANTAIELQLLGQDGMALRSCGWIWSKNHESRGCIGCHEDGELTPENGLVDGVAAAAVSMTAPAKDRPAIRFRLDIAPLLQTSCTPCHSDQGALPRLSVDDIQDDASLRSLYQTLLKRDPATDHFQYIQPGKARTSPLVWHLLGRNTSQPWDAATQDAIVKPMNPPDSASQINRKSLTDQEVQQIILWIDLGACWDHPDP</sequence>
<protein>
    <recommendedName>
        <fullName evidence="5">Cytochrome c domain-containing protein</fullName>
    </recommendedName>
</protein>
<dbReference type="InterPro" id="IPR011042">
    <property type="entry name" value="6-blade_b-propeller_TolB-like"/>
</dbReference>
<dbReference type="InterPro" id="IPR040698">
    <property type="entry name" value="HZS_alpha_mid"/>
</dbReference>
<dbReference type="InterPro" id="IPR009056">
    <property type="entry name" value="Cyt_c-like_dom"/>
</dbReference>
<name>A0A5C6DIS6_9BACT</name>
<keyword evidence="3" id="KW-0349">Heme</keyword>
<dbReference type="EMBL" id="SJPV01000006">
    <property type="protein sequence ID" value="TWU35994.1"/>
    <property type="molecule type" value="Genomic_DNA"/>
</dbReference>
<dbReference type="Pfam" id="PF18582">
    <property type="entry name" value="HZS_alpha"/>
    <property type="match status" value="1"/>
</dbReference>
<reference evidence="6 7" key="1">
    <citation type="submission" date="2019-02" db="EMBL/GenBank/DDBJ databases">
        <title>Deep-cultivation of Planctomycetes and their phenomic and genomic characterization uncovers novel biology.</title>
        <authorList>
            <person name="Wiegand S."/>
            <person name="Jogler M."/>
            <person name="Boedeker C."/>
            <person name="Pinto D."/>
            <person name="Vollmers J."/>
            <person name="Rivas-Marin E."/>
            <person name="Kohn T."/>
            <person name="Peeters S.H."/>
            <person name="Heuer A."/>
            <person name="Rast P."/>
            <person name="Oberbeckmann S."/>
            <person name="Bunk B."/>
            <person name="Jeske O."/>
            <person name="Meyerdierks A."/>
            <person name="Storesund J.E."/>
            <person name="Kallscheuer N."/>
            <person name="Luecker S."/>
            <person name="Lage O.M."/>
            <person name="Pohl T."/>
            <person name="Merkel B.J."/>
            <person name="Hornburger P."/>
            <person name="Mueller R.-W."/>
            <person name="Bruemmer F."/>
            <person name="Labrenz M."/>
            <person name="Spormann A.M."/>
            <person name="Op Den Camp H."/>
            <person name="Overmann J."/>
            <person name="Amann R."/>
            <person name="Jetten M.S.M."/>
            <person name="Mascher T."/>
            <person name="Medema M.H."/>
            <person name="Devos D.P."/>
            <person name="Kaster A.-K."/>
            <person name="Ovreas L."/>
            <person name="Rohde M."/>
            <person name="Galperin M.Y."/>
            <person name="Jogler C."/>
        </authorList>
    </citation>
    <scope>NUCLEOTIDE SEQUENCE [LARGE SCALE GENOMIC DNA]</scope>
    <source>
        <strain evidence="6 7">Poly41</strain>
    </source>
</reference>
<evidence type="ECO:0000259" key="5">
    <source>
        <dbReference type="PROSITE" id="PS51007"/>
    </source>
</evidence>
<feature type="domain" description="Cytochrome c" evidence="5">
    <location>
        <begin position="526"/>
        <end position="656"/>
    </location>
</feature>
<evidence type="ECO:0000256" key="3">
    <source>
        <dbReference type="PROSITE-ProRule" id="PRU00433"/>
    </source>
</evidence>
<evidence type="ECO:0000313" key="6">
    <source>
        <dbReference type="EMBL" id="TWU35994.1"/>
    </source>
</evidence>
<evidence type="ECO:0000256" key="2">
    <source>
        <dbReference type="ARBA" id="ARBA00023004"/>
    </source>
</evidence>
<dbReference type="PROSITE" id="PS51007">
    <property type="entry name" value="CYTC"/>
    <property type="match status" value="1"/>
</dbReference>
<gene>
    <name evidence="6" type="ORF">Poly41_37460</name>
</gene>
<dbReference type="GO" id="GO:0046872">
    <property type="term" value="F:metal ion binding"/>
    <property type="evidence" value="ECO:0007669"/>
    <property type="project" value="UniProtKB-KW"/>
</dbReference>
<evidence type="ECO:0000256" key="4">
    <source>
        <dbReference type="SAM" id="MobiDB-lite"/>
    </source>
</evidence>
<dbReference type="SUPFAM" id="SSF82171">
    <property type="entry name" value="DPP6 N-terminal domain-like"/>
    <property type="match status" value="1"/>
</dbReference>
<dbReference type="OrthoDB" id="221261at2"/>
<keyword evidence="7" id="KW-1185">Reference proteome</keyword>
<dbReference type="GO" id="GO:0020037">
    <property type="term" value="F:heme binding"/>
    <property type="evidence" value="ECO:0007669"/>
    <property type="project" value="InterPro"/>
</dbReference>
<keyword evidence="1 3" id="KW-0479">Metal-binding</keyword>
<dbReference type="GO" id="GO:0009055">
    <property type="term" value="F:electron transfer activity"/>
    <property type="evidence" value="ECO:0007669"/>
    <property type="project" value="InterPro"/>
</dbReference>
<dbReference type="AlphaFoldDB" id="A0A5C6DIS6"/>
<accession>A0A5C6DIS6</accession>
<organism evidence="6 7">
    <name type="scientific">Novipirellula artificiosorum</name>
    <dbReference type="NCBI Taxonomy" id="2528016"/>
    <lineage>
        <taxon>Bacteria</taxon>
        <taxon>Pseudomonadati</taxon>
        <taxon>Planctomycetota</taxon>
        <taxon>Planctomycetia</taxon>
        <taxon>Pirellulales</taxon>
        <taxon>Pirellulaceae</taxon>
        <taxon>Novipirellula</taxon>
    </lineage>
</organism>
<dbReference type="Gene3D" id="2.120.10.30">
    <property type="entry name" value="TolB, C-terminal domain"/>
    <property type="match status" value="1"/>
</dbReference>
<comment type="caution">
    <text evidence="6">The sequence shown here is derived from an EMBL/GenBank/DDBJ whole genome shotgun (WGS) entry which is preliminary data.</text>
</comment>
<proteinExistence type="predicted"/>